<gene>
    <name evidence="1" type="ORF">PSDVSF_31530</name>
</gene>
<reference evidence="1" key="1">
    <citation type="journal article" date="2022" name="Arch. Microbiol.">
        <title>Pseudodesulfovibrio sediminis sp. nov., a mesophilic and neutrophilic sulfate-reducing bacterium isolated from sediment of a brackish lake.</title>
        <authorList>
            <person name="Takahashi A."/>
            <person name="Kojima H."/>
            <person name="Watanabe M."/>
            <person name="Fukui M."/>
        </authorList>
    </citation>
    <scope>NUCLEOTIDE SEQUENCE</scope>
    <source>
        <strain evidence="1">SF6</strain>
    </source>
</reference>
<evidence type="ECO:0000313" key="2">
    <source>
        <dbReference type="Proteomes" id="UP001053296"/>
    </source>
</evidence>
<accession>A0ABM9SEJ1</accession>
<evidence type="ECO:0000313" key="1">
    <source>
        <dbReference type="EMBL" id="BCS89911.1"/>
    </source>
</evidence>
<name>A0ABM9SEJ1_9BACT</name>
<organism evidence="1 2">
    <name type="scientific">Pseudodesulfovibrio sediminis</name>
    <dbReference type="NCBI Taxonomy" id="2810563"/>
    <lineage>
        <taxon>Bacteria</taxon>
        <taxon>Pseudomonadati</taxon>
        <taxon>Thermodesulfobacteriota</taxon>
        <taxon>Desulfovibrionia</taxon>
        <taxon>Desulfovibrionales</taxon>
        <taxon>Desulfovibrionaceae</taxon>
    </lineage>
</organism>
<dbReference type="Proteomes" id="UP001053296">
    <property type="component" value="Chromosome"/>
</dbReference>
<keyword evidence="2" id="KW-1185">Reference proteome</keyword>
<proteinExistence type="predicted"/>
<protein>
    <submittedName>
        <fullName evidence="1">Uncharacterized protein</fullName>
    </submittedName>
</protein>
<dbReference type="EMBL" id="AP024485">
    <property type="protein sequence ID" value="BCS89911.1"/>
    <property type="molecule type" value="Genomic_DNA"/>
</dbReference>
<sequence>MRWLPLCCADFYGKDDLNIIQTYHHARFNGDTAPTIMKCMSVHFPRDLQLDESTNRPHADSTLRGV</sequence>